<feature type="domain" description="HIT" evidence="4">
    <location>
        <begin position="5"/>
        <end position="112"/>
    </location>
</feature>
<organism evidence="5 6">
    <name type="scientific">Candidatus Berkelbacteria bacterium CG1_02_42_45</name>
    <dbReference type="NCBI Taxonomy" id="1805036"/>
    <lineage>
        <taxon>Bacteria</taxon>
        <taxon>Candidatus Berkelbacteria</taxon>
    </lineage>
</organism>
<dbReference type="PANTHER" id="PTHR47670:SF1">
    <property type="entry name" value="ADENYLYLSULFATASE HINT3"/>
    <property type="match status" value="1"/>
</dbReference>
<feature type="short sequence motif" description="Histidine triad motif" evidence="2 3">
    <location>
        <begin position="97"/>
        <end position="101"/>
    </location>
</feature>
<feature type="active site" description="Tele-AMP-histidine intermediate" evidence="1">
    <location>
        <position position="99"/>
    </location>
</feature>
<dbReference type="InterPro" id="IPR039384">
    <property type="entry name" value="HINT"/>
</dbReference>
<evidence type="ECO:0000256" key="3">
    <source>
        <dbReference type="PROSITE-ProRule" id="PRU00464"/>
    </source>
</evidence>
<dbReference type="PROSITE" id="PS51084">
    <property type="entry name" value="HIT_2"/>
    <property type="match status" value="1"/>
</dbReference>
<dbReference type="Pfam" id="PF01230">
    <property type="entry name" value="HIT"/>
    <property type="match status" value="1"/>
</dbReference>
<dbReference type="InterPro" id="IPR036265">
    <property type="entry name" value="HIT-like_sf"/>
</dbReference>
<evidence type="ECO:0000259" key="4">
    <source>
        <dbReference type="PROSITE" id="PS51084"/>
    </source>
</evidence>
<dbReference type="GO" id="GO:0009150">
    <property type="term" value="P:purine ribonucleotide metabolic process"/>
    <property type="evidence" value="ECO:0007669"/>
    <property type="project" value="TreeGrafter"/>
</dbReference>
<dbReference type="PRINTS" id="PR00332">
    <property type="entry name" value="HISTRIAD"/>
</dbReference>
<protein>
    <recommendedName>
        <fullName evidence="4">HIT domain-containing protein</fullName>
    </recommendedName>
</protein>
<dbReference type="GO" id="GO:0047627">
    <property type="term" value="F:adenylylsulfatase activity"/>
    <property type="evidence" value="ECO:0007669"/>
    <property type="project" value="TreeGrafter"/>
</dbReference>
<dbReference type="EMBL" id="MNUJ01000030">
    <property type="protein sequence ID" value="OIN89674.1"/>
    <property type="molecule type" value="Genomic_DNA"/>
</dbReference>
<dbReference type="SUPFAM" id="SSF54197">
    <property type="entry name" value="HIT-like"/>
    <property type="match status" value="1"/>
</dbReference>
<dbReference type="GO" id="GO:0006790">
    <property type="term" value="P:sulfur compound metabolic process"/>
    <property type="evidence" value="ECO:0007669"/>
    <property type="project" value="TreeGrafter"/>
</dbReference>
<accession>A0A1J4RTD8</accession>
<evidence type="ECO:0000256" key="1">
    <source>
        <dbReference type="PIRSR" id="PIRSR601310-1"/>
    </source>
</evidence>
<sequence length="135" mass="14998">MNDCIFCKIIRGEIPANKVYEDDKVLAFLDIKPVNPGHILIISKDHFADFLQAPDEIICQMTLATKKIGKKILASGLGEAITFTFNNGRAAGQVVDHVHLHVMPRKSGDGYELWHGKEYAPGEAEKIAEKLKIDL</sequence>
<dbReference type="CDD" id="cd01277">
    <property type="entry name" value="HINT_subgroup"/>
    <property type="match status" value="1"/>
</dbReference>
<proteinExistence type="predicted"/>
<evidence type="ECO:0000313" key="5">
    <source>
        <dbReference type="EMBL" id="OIN89674.1"/>
    </source>
</evidence>
<dbReference type="InterPro" id="IPR011146">
    <property type="entry name" value="HIT-like"/>
</dbReference>
<dbReference type="Gene3D" id="3.30.428.10">
    <property type="entry name" value="HIT-like"/>
    <property type="match status" value="1"/>
</dbReference>
<name>A0A1J4RTD8_9BACT</name>
<evidence type="ECO:0000256" key="2">
    <source>
        <dbReference type="PIRSR" id="PIRSR601310-3"/>
    </source>
</evidence>
<reference evidence="5 6" key="1">
    <citation type="journal article" date="2016" name="Environ. Microbiol.">
        <title>Genomic resolution of a cold subsurface aquifer community provides metabolic insights for novel microbes adapted to high CO concentrations.</title>
        <authorList>
            <person name="Probst A.J."/>
            <person name="Castelle C.J."/>
            <person name="Singh A."/>
            <person name="Brown C.T."/>
            <person name="Anantharaman K."/>
            <person name="Sharon I."/>
            <person name="Hug L.A."/>
            <person name="Burstein D."/>
            <person name="Emerson J.B."/>
            <person name="Thomas B.C."/>
            <person name="Banfield J.F."/>
        </authorList>
    </citation>
    <scope>NUCLEOTIDE SEQUENCE [LARGE SCALE GENOMIC DNA]</scope>
    <source>
        <strain evidence="5">CG1_02_42_45</strain>
    </source>
</reference>
<gene>
    <name evidence="5" type="ORF">AUJ40_01525</name>
</gene>
<evidence type="ECO:0000313" key="6">
    <source>
        <dbReference type="Proteomes" id="UP000182753"/>
    </source>
</evidence>
<dbReference type="PANTHER" id="PTHR47670">
    <property type="entry name" value="ADENYLYLSULFATASE HINT3"/>
    <property type="match status" value="1"/>
</dbReference>
<dbReference type="PROSITE" id="PS00892">
    <property type="entry name" value="HIT_1"/>
    <property type="match status" value="1"/>
</dbReference>
<dbReference type="InterPro" id="IPR001310">
    <property type="entry name" value="Histidine_triad_HIT"/>
</dbReference>
<dbReference type="AlphaFoldDB" id="A0A1J4RTD8"/>
<comment type="caution">
    <text evidence="5">The sequence shown here is derived from an EMBL/GenBank/DDBJ whole genome shotgun (WGS) entry which is preliminary data.</text>
</comment>
<dbReference type="InterPro" id="IPR019808">
    <property type="entry name" value="Histidine_triad_CS"/>
</dbReference>
<dbReference type="Proteomes" id="UP000182753">
    <property type="component" value="Unassembled WGS sequence"/>
</dbReference>